<keyword evidence="2" id="KW-1185">Reference proteome</keyword>
<dbReference type="Proteomes" id="UP001057427">
    <property type="component" value="Segment"/>
</dbReference>
<accession>A0A9E7N6N9</accession>
<name>A0A9E7N6N9_9CAUD</name>
<dbReference type="EMBL" id="ON529858">
    <property type="protein sequence ID" value="UTC29743.1"/>
    <property type="molecule type" value="Genomic_DNA"/>
</dbReference>
<evidence type="ECO:0000313" key="2">
    <source>
        <dbReference type="Proteomes" id="UP001057427"/>
    </source>
</evidence>
<reference evidence="1" key="1">
    <citation type="submission" date="2022-05" db="EMBL/GenBank/DDBJ databases">
        <authorList>
            <person name="Friedrich I."/>
            <person name="Poehlein A."/>
            <person name="Schneider D."/>
            <person name="Hertel R."/>
            <person name="Daniel R."/>
        </authorList>
    </citation>
    <scope>NUCLEOTIDE SEQUENCE</scope>
</reference>
<organism evidence="1 2">
    <name type="scientific">Brevundimonas phage vB_BgoS-Bajun</name>
    <dbReference type="NCBI Taxonomy" id="2948594"/>
    <lineage>
        <taxon>Viruses</taxon>
        <taxon>Duplodnaviria</taxon>
        <taxon>Heunggongvirae</taxon>
        <taxon>Uroviricota</taxon>
        <taxon>Caudoviricetes</taxon>
        <taxon>Dolichocephalovirinae</taxon>
    </lineage>
</organism>
<evidence type="ECO:0000313" key="1">
    <source>
        <dbReference type="EMBL" id="UTC29743.1"/>
    </source>
</evidence>
<proteinExistence type="predicted"/>
<gene>
    <name evidence="1" type="ORF">BAJUN_01130</name>
</gene>
<sequence length="89" mass="10292">MIQYREHRGGLAESMETLKTFADRDELIRHVLSAVRPYNPHVEPADVRVIAYHPRPDSRTGWERTNMVQVAGQPWGYTDLEIEKESTDA</sequence>
<protein>
    <submittedName>
        <fullName evidence="1">Uncharacterized protein</fullName>
    </submittedName>
</protein>